<evidence type="ECO:0000313" key="1">
    <source>
        <dbReference type="EMBL" id="EGG16009.1"/>
    </source>
</evidence>
<evidence type="ECO:0000313" key="2">
    <source>
        <dbReference type="Proteomes" id="UP000007797"/>
    </source>
</evidence>
<dbReference type="Proteomes" id="UP000007797">
    <property type="component" value="Unassembled WGS sequence"/>
</dbReference>
<protein>
    <submittedName>
        <fullName evidence="1">Uncharacterized protein</fullName>
    </submittedName>
</protein>
<gene>
    <name evidence="1" type="ORF">DFA_09681</name>
</gene>
<organism evidence="1 2">
    <name type="scientific">Cavenderia fasciculata</name>
    <name type="common">Slime mold</name>
    <name type="synonym">Dictyostelium fasciculatum</name>
    <dbReference type="NCBI Taxonomy" id="261658"/>
    <lineage>
        <taxon>Eukaryota</taxon>
        <taxon>Amoebozoa</taxon>
        <taxon>Evosea</taxon>
        <taxon>Eumycetozoa</taxon>
        <taxon>Dictyostelia</taxon>
        <taxon>Acytosteliales</taxon>
        <taxon>Cavenderiaceae</taxon>
        <taxon>Cavenderia</taxon>
    </lineage>
</organism>
<accession>F4Q8A9</accession>
<dbReference type="EMBL" id="GL883025">
    <property type="protein sequence ID" value="EGG16009.1"/>
    <property type="molecule type" value="Genomic_DNA"/>
</dbReference>
<keyword evidence="2" id="KW-1185">Reference proteome</keyword>
<sequence>MDIFKLTEKFSPELLKEVMGAYLSLQPTELKRVNQLIKMWMDLQDITRTQIESIVVGLSQAQKVALIKVLTMFLPKQLKDKARLVIRVIDPSILEVYTDEFINIVATPEGIQASRSILDLVGHPPPSRDMFVRSNASTVNNQTPSSSSSSSSFENELCNSWFKAENGVIMHKDEKGVVTEAETNLQIIEMVVLADRQPHLEEPYENLKLIEKEFLKVLGLIVSDLSPGKNLPGDLEPPFHYMALLKVVPIHNVGDTKPRWAKFDKDRQGYRLYTLANPFDDSSTESIRLSFPNLILLAHHRGDIELPIDEVYNVAIRFKQPASAVSNFTQFLQTDFDNQQQTDFDAIFKLVEAISYATCYSPIDTLSMYLGETINYSAQQAWSSLVNSQEYKNEKRNRNMLMIEIFQVLIKYRFSINVHISLKNMEEIIKLSTKYSPQFVKAVVGGYLSLGPLELKRINQFINMWLGGLKESTRTEIESIVVGLSQAKKVAMAKTLSTYMPRQLRKQFLLMINQIDPSILETYTDEFINSIVTPEGIETSKAILKLLRNQPSSNDIFANTHHYDSIEIDHEGNQAPPPSSSPPLYEKELCNNWFRDKNGTIMFKNQQGIVEEAATNLQVIEMVVLADRQPHLEEPYENQKMIEEEYLKVFRLMAEDLSPGKVGQLPGNLQPPFHYMALLKVVPTDHVAEPRWAIFDKDRNGYQLYTLGGKFDDSCTESIRLSFPKHMLLAHHHGEDIALPIDTVYNIAIQFKQPASAISNIYQFLQQGDEQLDDNQNDFDAIFKLVESIGYATCFSPIDTLSTYLVGETISHSAQQAWNSLVNSQEYKNEKKK</sequence>
<proteinExistence type="predicted"/>
<dbReference type="GeneID" id="14867969"/>
<dbReference type="KEGG" id="dfa:DFA_09681"/>
<dbReference type="RefSeq" id="XP_004352334.1">
    <property type="nucleotide sequence ID" value="XM_004352282.1"/>
</dbReference>
<name>F4Q8A9_CACFS</name>
<reference evidence="2" key="1">
    <citation type="journal article" date="2011" name="Genome Res.">
        <title>Phylogeny-wide analysis of social amoeba genomes highlights ancient origins for complex intercellular communication.</title>
        <authorList>
            <person name="Heidel A.J."/>
            <person name="Lawal H.M."/>
            <person name="Felder M."/>
            <person name="Schilde C."/>
            <person name="Helps N.R."/>
            <person name="Tunggal B."/>
            <person name="Rivero F."/>
            <person name="John U."/>
            <person name="Schleicher M."/>
            <person name="Eichinger L."/>
            <person name="Platzer M."/>
            <person name="Noegel A.A."/>
            <person name="Schaap P."/>
            <person name="Gloeckner G."/>
        </authorList>
    </citation>
    <scope>NUCLEOTIDE SEQUENCE [LARGE SCALE GENOMIC DNA]</scope>
    <source>
        <strain evidence="2">SH3</strain>
    </source>
</reference>
<dbReference type="AlphaFoldDB" id="F4Q8A9"/>